<reference evidence="1 2" key="1">
    <citation type="submission" date="2020-07" db="EMBL/GenBank/DDBJ databases">
        <title>Complete Genome Sequence of an acetic acid bacterium, Acetobacter aceti JCM20276.</title>
        <authorList>
            <person name="Hirose Y."/>
            <person name="Mihara H."/>
        </authorList>
    </citation>
    <scope>NUCLEOTIDE SEQUENCE [LARGE SCALE GENOMIC DNA]</scope>
    <source>
        <strain evidence="1 2">JCM20276</strain>
    </source>
</reference>
<proteinExistence type="predicted"/>
<gene>
    <name evidence="1" type="ORF">AAJCM20276_01300</name>
</gene>
<dbReference type="InterPro" id="IPR005624">
    <property type="entry name" value="PduO/GlcC-like"/>
</dbReference>
<dbReference type="SUPFAM" id="SSF143744">
    <property type="entry name" value="GlcG-like"/>
    <property type="match status" value="1"/>
</dbReference>
<organism evidence="1 2">
    <name type="scientific">Acetobacter aceti</name>
    <dbReference type="NCBI Taxonomy" id="435"/>
    <lineage>
        <taxon>Bacteria</taxon>
        <taxon>Pseudomonadati</taxon>
        <taxon>Pseudomonadota</taxon>
        <taxon>Alphaproteobacteria</taxon>
        <taxon>Acetobacterales</taxon>
        <taxon>Acetobacteraceae</taxon>
        <taxon>Acetobacter</taxon>
        <taxon>Acetobacter subgen. Acetobacter</taxon>
    </lineage>
</organism>
<dbReference type="InterPro" id="IPR038084">
    <property type="entry name" value="PduO/GlcC-like_sf"/>
</dbReference>
<dbReference type="EMBL" id="AP023326">
    <property type="protein sequence ID" value="BCI65506.1"/>
    <property type="molecule type" value="Genomic_DNA"/>
</dbReference>
<dbReference type="AlphaFoldDB" id="A0A6S6PEW1"/>
<dbReference type="Gene3D" id="3.30.450.150">
    <property type="entry name" value="Haem-degrading domain"/>
    <property type="match status" value="1"/>
</dbReference>
<evidence type="ECO:0000313" key="1">
    <source>
        <dbReference type="EMBL" id="BCI65506.1"/>
    </source>
</evidence>
<name>A0A6S6PEW1_ACEAC</name>
<dbReference type="Pfam" id="PF03928">
    <property type="entry name" value="HbpS-like"/>
    <property type="match status" value="1"/>
</dbReference>
<evidence type="ECO:0000313" key="2">
    <source>
        <dbReference type="Proteomes" id="UP000515220"/>
    </source>
</evidence>
<protein>
    <submittedName>
        <fullName evidence="1">PduO protein</fullName>
    </submittedName>
</protein>
<dbReference type="Proteomes" id="UP000515220">
    <property type="component" value="Chromosome"/>
</dbReference>
<sequence>MKLSVASAMIEAALAEAEKLKVAVCITVVDAAAWPVAFVRMDGAPLGVIDVSSKKAKTAVLFHMDSEAFAKVAHPNGEAYSLENTNGGLTSFGGGLLLKTANGTIAGAIGVSGASTEDDIAIGRIAARVLTPA</sequence>
<accession>A0A6S6PEW1</accession>
<dbReference type="PANTHER" id="PTHR34309">
    <property type="entry name" value="SLR1406 PROTEIN"/>
    <property type="match status" value="1"/>
</dbReference>
<dbReference type="PANTHER" id="PTHR34309:SF1">
    <property type="entry name" value="PROTEIN GLCG"/>
    <property type="match status" value="1"/>
</dbReference>
<dbReference type="InterPro" id="IPR052517">
    <property type="entry name" value="GlcG_carb_metab_protein"/>
</dbReference>
<dbReference type="RefSeq" id="WP_099347999.1">
    <property type="nucleotide sequence ID" value="NZ_AP023326.1"/>
</dbReference>